<evidence type="ECO:0000313" key="3">
    <source>
        <dbReference type="Proteomes" id="UP001387293"/>
    </source>
</evidence>
<protein>
    <submittedName>
        <fullName evidence="2">Uncharacterized protein</fullName>
    </submittedName>
</protein>
<accession>A0ABU8KYC3</accession>
<keyword evidence="1" id="KW-0472">Membrane</keyword>
<feature type="transmembrane region" description="Helical" evidence="1">
    <location>
        <begin position="38"/>
        <end position="66"/>
    </location>
</feature>
<dbReference type="RefSeq" id="WP_337107438.1">
    <property type="nucleotide sequence ID" value="NZ_JAPYKS010000013.1"/>
</dbReference>
<proteinExistence type="predicted"/>
<evidence type="ECO:0000256" key="1">
    <source>
        <dbReference type="SAM" id="Phobius"/>
    </source>
</evidence>
<keyword evidence="1" id="KW-0812">Transmembrane</keyword>
<gene>
    <name evidence="2" type="ORF">O7A60_18355</name>
</gene>
<name>A0ABU8KYC3_9HYPH</name>
<keyword evidence="3" id="KW-1185">Reference proteome</keyword>
<feature type="transmembrane region" description="Helical" evidence="1">
    <location>
        <begin position="6"/>
        <end position="26"/>
    </location>
</feature>
<dbReference type="Proteomes" id="UP001387293">
    <property type="component" value="Unassembled WGS sequence"/>
</dbReference>
<reference evidence="2 3" key="1">
    <citation type="submission" date="2022-12" db="EMBL/GenBank/DDBJ databases">
        <authorList>
            <person name="Muema E."/>
        </authorList>
    </citation>
    <scope>NUCLEOTIDE SEQUENCE [LARGE SCALE GENOMIC DNA]</scope>
    <source>
        <strain evidence="3">1326</strain>
    </source>
</reference>
<organism evidence="2 3">
    <name type="scientific">Mesorhizobium salmacidum</name>
    <dbReference type="NCBI Taxonomy" id="3015171"/>
    <lineage>
        <taxon>Bacteria</taxon>
        <taxon>Pseudomonadati</taxon>
        <taxon>Pseudomonadota</taxon>
        <taxon>Alphaproteobacteria</taxon>
        <taxon>Hyphomicrobiales</taxon>
        <taxon>Phyllobacteriaceae</taxon>
        <taxon>Mesorhizobium</taxon>
    </lineage>
</organism>
<evidence type="ECO:0000313" key="2">
    <source>
        <dbReference type="EMBL" id="MEI9410714.1"/>
    </source>
</evidence>
<dbReference type="EMBL" id="JAPYKS010000013">
    <property type="protein sequence ID" value="MEI9410714.1"/>
    <property type="molecule type" value="Genomic_DNA"/>
</dbReference>
<keyword evidence="1" id="KW-1133">Transmembrane helix</keyword>
<comment type="caution">
    <text evidence="2">The sequence shown here is derived from an EMBL/GenBank/DDBJ whole genome shotgun (WGS) entry which is preliminary data.</text>
</comment>
<sequence>MLVVLPIWLVPLSLTVLIWAGAIFWPTAQDGVSYQLRALVLALVRFSAASAATLLVWLAYFIWLFVAGDV</sequence>